<dbReference type="STRING" id="485913.Krac_7580"/>
<protein>
    <submittedName>
        <fullName evidence="1">Uncharacterized protein</fullName>
    </submittedName>
</protein>
<keyword evidence="2" id="KW-1185">Reference proteome</keyword>
<reference evidence="1 2" key="1">
    <citation type="journal article" date="2011" name="Stand. Genomic Sci.">
        <title>Non-contiguous finished genome sequence and contextual data of the filamentous soil bacterium Ktedonobacter racemifer type strain (SOSP1-21).</title>
        <authorList>
            <person name="Chang Y.J."/>
            <person name="Land M."/>
            <person name="Hauser L."/>
            <person name="Chertkov O."/>
            <person name="Del Rio T.G."/>
            <person name="Nolan M."/>
            <person name="Copeland A."/>
            <person name="Tice H."/>
            <person name="Cheng J.F."/>
            <person name="Lucas S."/>
            <person name="Han C."/>
            <person name="Goodwin L."/>
            <person name="Pitluck S."/>
            <person name="Ivanova N."/>
            <person name="Ovchinikova G."/>
            <person name="Pati A."/>
            <person name="Chen A."/>
            <person name="Palaniappan K."/>
            <person name="Mavromatis K."/>
            <person name="Liolios K."/>
            <person name="Brettin T."/>
            <person name="Fiebig A."/>
            <person name="Rohde M."/>
            <person name="Abt B."/>
            <person name="Goker M."/>
            <person name="Detter J.C."/>
            <person name="Woyke T."/>
            <person name="Bristow J."/>
            <person name="Eisen J.A."/>
            <person name="Markowitz V."/>
            <person name="Hugenholtz P."/>
            <person name="Kyrpides N.C."/>
            <person name="Klenk H.P."/>
            <person name="Lapidus A."/>
        </authorList>
    </citation>
    <scope>NUCLEOTIDE SEQUENCE [LARGE SCALE GENOMIC DNA]</scope>
    <source>
        <strain evidence="2">DSM 44963</strain>
    </source>
</reference>
<dbReference type="InParanoid" id="D6TKI8"/>
<evidence type="ECO:0000313" key="2">
    <source>
        <dbReference type="Proteomes" id="UP000004508"/>
    </source>
</evidence>
<dbReference type="EMBL" id="ADVG01000002">
    <property type="protein sequence ID" value="EFH86288.1"/>
    <property type="molecule type" value="Genomic_DNA"/>
</dbReference>
<accession>D6TKI8</accession>
<evidence type="ECO:0000313" key="1">
    <source>
        <dbReference type="EMBL" id="EFH86288.1"/>
    </source>
</evidence>
<organism evidence="1 2">
    <name type="scientific">Ktedonobacter racemifer DSM 44963</name>
    <dbReference type="NCBI Taxonomy" id="485913"/>
    <lineage>
        <taxon>Bacteria</taxon>
        <taxon>Bacillati</taxon>
        <taxon>Chloroflexota</taxon>
        <taxon>Ktedonobacteria</taxon>
        <taxon>Ktedonobacterales</taxon>
        <taxon>Ktedonobacteraceae</taxon>
        <taxon>Ktedonobacter</taxon>
    </lineage>
</organism>
<dbReference type="RefSeq" id="WP_007910478.1">
    <property type="nucleotide sequence ID" value="NZ_ADVG01000002.1"/>
</dbReference>
<dbReference type="AlphaFoldDB" id="D6TKI8"/>
<sequence>MARTSVSAQQMSLWMAGEEVAASAETQLVQEVRVVSLPRVRSSHLSLAEMCNLRAWLWQWGKDHEYPELSFPIGNGVLGDRRAGYIGAGQGHWNDVMRCKDMEWVMKAIEWLQTGNFSPSKDGKHE</sequence>
<name>D6TKI8_KTERA</name>
<dbReference type="Proteomes" id="UP000004508">
    <property type="component" value="Unassembled WGS sequence"/>
</dbReference>
<proteinExistence type="predicted"/>
<comment type="caution">
    <text evidence="1">The sequence shown here is derived from an EMBL/GenBank/DDBJ whole genome shotgun (WGS) entry which is preliminary data.</text>
</comment>
<gene>
    <name evidence="1" type="ORF">Krac_7580</name>
</gene>